<organism evidence="1 2">
    <name type="scientific">Pedobacter heparinus (strain ATCC 13125 / DSM 2366 / CIP 104194 / JCM 7457 / NBRC 12017 / NCIMB 9290 / NRRL B-14731 / HIM 762-3)</name>
    <dbReference type="NCBI Taxonomy" id="485917"/>
    <lineage>
        <taxon>Bacteria</taxon>
        <taxon>Pseudomonadati</taxon>
        <taxon>Bacteroidota</taxon>
        <taxon>Sphingobacteriia</taxon>
        <taxon>Sphingobacteriales</taxon>
        <taxon>Sphingobacteriaceae</taxon>
        <taxon>Pedobacter</taxon>
    </lineage>
</organism>
<dbReference type="EMBL" id="CP001681">
    <property type="protein sequence ID" value="ACU03877.1"/>
    <property type="molecule type" value="Genomic_DNA"/>
</dbReference>
<dbReference type="eggNOG" id="ENOG502ZUVS">
    <property type="taxonomic scope" value="Bacteria"/>
</dbReference>
<dbReference type="RefSeq" id="WP_015807491.1">
    <property type="nucleotide sequence ID" value="NC_013061.1"/>
</dbReference>
<evidence type="ECO:0000313" key="1">
    <source>
        <dbReference type="EMBL" id="ACU03877.1"/>
    </source>
</evidence>
<dbReference type="AlphaFoldDB" id="C6XUM7"/>
<reference evidence="1 2" key="1">
    <citation type="journal article" date="2009" name="Stand. Genomic Sci.">
        <title>Complete genome sequence of Pedobacter heparinus type strain (HIM 762-3).</title>
        <authorList>
            <person name="Han C."/>
            <person name="Spring S."/>
            <person name="Lapidus A."/>
            <person name="Del Rio T.G."/>
            <person name="Tice H."/>
            <person name="Copeland A."/>
            <person name="Cheng J.F."/>
            <person name="Lucas S."/>
            <person name="Chen F."/>
            <person name="Nolan M."/>
            <person name="Bruce D."/>
            <person name="Goodwin L."/>
            <person name="Pitluck S."/>
            <person name="Ivanova N."/>
            <person name="Mavromatis K."/>
            <person name="Mikhailova N."/>
            <person name="Pati A."/>
            <person name="Chen A."/>
            <person name="Palaniappan K."/>
            <person name="Land M."/>
            <person name="Hauser L."/>
            <person name="Chang Y.J."/>
            <person name="Jeffries C.C."/>
            <person name="Saunders E."/>
            <person name="Chertkov O."/>
            <person name="Brettin T."/>
            <person name="Goker M."/>
            <person name="Rohde M."/>
            <person name="Bristow J."/>
            <person name="Eisen J.A."/>
            <person name="Markowitz V."/>
            <person name="Hugenholtz P."/>
            <person name="Kyrpides N.C."/>
            <person name="Klenk H.P."/>
            <person name="Detter J.C."/>
        </authorList>
    </citation>
    <scope>NUCLEOTIDE SEQUENCE [LARGE SCALE GENOMIC DNA]</scope>
    <source>
        <strain evidence="2">ATCC 13125 / DSM 2366 / CIP 104194 / JCM 7457 / NBRC 12017 / NCIMB 9290 / NRRL B-14731 / HIM 762-3</strain>
    </source>
</reference>
<dbReference type="Proteomes" id="UP000000852">
    <property type="component" value="Chromosome"/>
</dbReference>
<dbReference type="OrthoDB" id="772614at2"/>
<accession>C6XUM7</accession>
<evidence type="ECO:0000313" key="2">
    <source>
        <dbReference type="Proteomes" id="UP000000852"/>
    </source>
</evidence>
<dbReference type="KEGG" id="phe:Phep_1666"/>
<dbReference type="STRING" id="485917.Phep_1666"/>
<protein>
    <submittedName>
        <fullName evidence="1">Uncharacterized protein</fullName>
    </submittedName>
</protein>
<keyword evidence="2" id="KW-1185">Reference proteome</keyword>
<name>C6XUM7_PEDHD</name>
<gene>
    <name evidence="1" type="ordered locus">Phep_1666</name>
</gene>
<dbReference type="HOGENOM" id="CLU_196778_1_0_10"/>
<sequence length="60" mass="6617">MKLKPENIELSDKIMAGIHEAVRKLIIDSAANDEKLVIADEEGNVKHVPAKELLKGHSTK</sequence>
<proteinExistence type="predicted"/>